<keyword evidence="2" id="KW-1003">Cell membrane</keyword>
<evidence type="ECO:0000313" key="9">
    <source>
        <dbReference type="EMBL" id="QDT31838.1"/>
    </source>
</evidence>
<dbReference type="InterPro" id="IPR025857">
    <property type="entry name" value="MacB_PCD"/>
</dbReference>
<keyword evidence="3 6" id="KW-0812">Transmembrane</keyword>
<dbReference type="Proteomes" id="UP000315724">
    <property type="component" value="Chromosome"/>
</dbReference>
<dbReference type="InterPro" id="IPR051125">
    <property type="entry name" value="ABC-4/HrtB_transporter"/>
</dbReference>
<dbReference type="KEGG" id="tpol:Mal48_10740"/>
<feature type="transmembrane region" description="Helical" evidence="6">
    <location>
        <begin position="255"/>
        <end position="276"/>
    </location>
</feature>
<dbReference type="GO" id="GO:0005886">
    <property type="term" value="C:plasma membrane"/>
    <property type="evidence" value="ECO:0007669"/>
    <property type="project" value="UniProtKB-SubCell"/>
</dbReference>
<protein>
    <submittedName>
        <fullName evidence="9">FtsX-like permease family protein</fullName>
    </submittedName>
</protein>
<dbReference type="RefSeq" id="WP_145196710.1">
    <property type="nucleotide sequence ID" value="NZ_CP036267.1"/>
</dbReference>
<dbReference type="OrthoDB" id="251089at2"/>
<feature type="domain" description="MacB-like periplasmic core" evidence="8">
    <location>
        <begin position="19"/>
        <end position="221"/>
    </location>
</feature>
<keyword evidence="5 6" id="KW-0472">Membrane</keyword>
<evidence type="ECO:0000259" key="7">
    <source>
        <dbReference type="Pfam" id="PF02687"/>
    </source>
</evidence>
<dbReference type="Pfam" id="PF02687">
    <property type="entry name" value="FtsX"/>
    <property type="match status" value="1"/>
</dbReference>
<evidence type="ECO:0000256" key="6">
    <source>
        <dbReference type="SAM" id="Phobius"/>
    </source>
</evidence>
<organism evidence="9 10">
    <name type="scientific">Thalassoglobus polymorphus</name>
    <dbReference type="NCBI Taxonomy" id="2527994"/>
    <lineage>
        <taxon>Bacteria</taxon>
        <taxon>Pseudomonadati</taxon>
        <taxon>Planctomycetota</taxon>
        <taxon>Planctomycetia</taxon>
        <taxon>Planctomycetales</taxon>
        <taxon>Planctomycetaceae</taxon>
        <taxon>Thalassoglobus</taxon>
    </lineage>
</organism>
<evidence type="ECO:0000256" key="3">
    <source>
        <dbReference type="ARBA" id="ARBA00022692"/>
    </source>
</evidence>
<dbReference type="Pfam" id="PF12704">
    <property type="entry name" value="MacB_PCD"/>
    <property type="match status" value="1"/>
</dbReference>
<proteinExistence type="predicted"/>
<gene>
    <name evidence="9" type="ORF">Mal48_10740</name>
</gene>
<evidence type="ECO:0000256" key="5">
    <source>
        <dbReference type="ARBA" id="ARBA00023136"/>
    </source>
</evidence>
<evidence type="ECO:0000256" key="2">
    <source>
        <dbReference type="ARBA" id="ARBA00022475"/>
    </source>
</evidence>
<sequence length="379" mass="40981">MFRFIPYILKSLLRHRMRSLLTVSGSAVAIFVFCFVGSIQEGLERLTNGDDAQQSLIVFQENRFCPTTSRLPEDYSRTINDIPGVKDVVPMQVWTNNCRASLDIVVFNGAPPEKLKSTRDLKLVAGDWGTFEKQHDAALVGRNIAQRRGLKPGSSFTIGDITVNVAGVFTSPVAAEENLIYTNLEFLQYRQDVDSAGLVTLHEVYLTEGADPESVSRSIDEALRTGPVPTTTRRKGAFQASTLADLVDLIGFAHYLGYACVGLVLSIVATTTVMSVQDRIVEHAILQVMGVRPGRLFRFILSESTVLCFLGGLLGTGVAMGVLYWSGLAIGAEGVTIAFRPSLPLALSAIVVSILVGLAAGIIPAFKASRASIVMALQE</sequence>
<feature type="domain" description="ABC3 transporter permease C-terminal" evidence="7">
    <location>
        <begin position="260"/>
        <end position="372"/>
    </location>
</feature>
<dbReference type="PANTHER" id="PTHR43738:SF3">
    <property type="entry name" value="ABC TRANSPORTER PERMEASE"/>
    <property type="match status" value="1"/>
</dbReference>
<dbReference type="EMBL" id="CP036267">
    <property type="protein sequence ID" value="QDT31838.1"/>
    <property type="molecule type" value="Genomic_DNA"/>
</dbReference>
<evidence type="ECO:0000256" key="1">
    <source>
        <dbReference type="ARBA" id="ARBA00004651"/>
    </source>
</evidence>
<dbReference type="PANTHER" id="PTHR43738">
    <property type="entry name" value="ABC TRANSPORTER, MEMBRANE PROTEIN"/>
    <property type="match status" value="1"/>
</dbReference>
<evidence type="ECO:0000259" key="8">
    <source>
        <dbReference type="Pfam" id="PF12704"/>
    </source>
</evidence>
<keyword evidence="10" id="KW-1185">Reference proteome</keyword>
<keyword evidence="4 6" id="KW-1133">Transmembrane helix</keyword>
<name>A0A517QJM6_9PLAN</name>
<evidence type="ECO:0000256" key="4">
    <source>
        <dbReference type="ARBA" id="ARBA00022989"/>
    </source>
</evidence>
<comment type="subcellular location">
    <subcellularLocation>
        <location evidence="1">Cell membrane</location>
        <topology evidence="1">Multi-pass membrane protein</topology>
    </subcellularLocation>
</comment>
<dbReference type="AlphaFoldDB" id="A0A517QJM6"/>
<evidence type="ECO:0000313" key="10">
    <source>
        <dbReference type="Proteomes" id="UP000315724"/>
    </source>
</evidence>
<feature type="transmembrane region" description="Helical" evidence="6">
    <location>
        <begin position="296"/>
        <end position="325"/>
    </location>
</feature>
<feature type="transmembrane region" description="Helical" evidence="6">
    <location>
        <begin position="20"/>
        <end position="39"/>
    </location>
</feature>
<reference evidence="9 10" key="1">
    <citation type="submission" date="2019-02" db="EMBL/GenBank/DDBJ databases">
        <title>Deep-cultivation of Planctomycetes and their phenomic and genomic characterization uncovers novel biology.</title>
        <authorList>
            <person name="Wiegand S."/>
            <person name="Jogler M."/>
            <person name="Boedeker C."/>
            <person name="Pinto D."/>
            <person name="Vollmers J."/>
            <person name="Rivas-Marin E."/>
            <person name="Kohn T."/>
            <person name="Peeters S.H."/>
            <person name="Heuer A."/>
            <person name="Rast P."/>
            <person name="Oberbeckmann S."/>
            <person name="Bunk B."/>
            <person name="Jeske O."/>
            <person name="Meyerdierks A."/>
            <person name="Storesund J.E."/>
            <person name="Kallscheuer N."/>
            <person name="Luecker S."/>
            <person name="Lage O.M."/>
            <person name="Pohl T."/>
            <person name="Merkel B.J."/>
            <person name="Hornburger P."/>
            <person name="Mueller R.-W."/>
            <person name="Bruemmer F."/>
            <person name="Labrenz M."/>
            <person name="Spormann A.M."/>
            <person name="Op den Camp H."/>
            <person name="Overmann J."/>
            <person name="Amann R."/>
            <person name="Jetten M.S.M."/>
            <person name="Mascher T."/>
            <person name="Medema M.H."/>
            <person name="Devos D.P."/>
            <person name="Kaster A.-K."/>
            <person name="Ovreas L."/>
            <person name="Rohde M."/>
            <person name="Galperin M.Y."/>
            <person name="Jogler C."/>
        </authorList>
    </citation>
    <scope>NUCLEOTIDE SEQUENCE [LARGE SCALE GENOMIC DNA]</scope>
    <source>
        <strain evidence="9 10">Mal48</strain>
    </source>
</reference>
<accession>A0A517QJM6</accession>
<feature type="transmembrane region" description="Helical" evidence="6">
    <location>
        <begin position="345"/>
        <end position="366"/>
    </location>
</feature>
<dbReference type="InterPro" id="IPR003838">
    <property type="entry name" value="ABC3_permease_C"/>
</dbReference>